<dbReference type="InterPro" id="IPR002401">
    <property type="entry name" value="Cyt_P450_E_grp-I"/>
</dbReference>
<evidence type="ECO:0000256" key="4">
    <source>
        <dbReference type="ARBA" id="ARBA00022723"/>
    </source>
</evidence>
<keyword evidence="7 9" id="KW-0408">Iron</keyword>
<dbReference type="Pfam" id="PF00067">
    <property type="entry name" value="p450"/>
    <property type="match status" value="1"/>
</dbReference>
<keyword evidence="12" id="KW-1185">Reference proteome</keyword>
<dbReference type="PRINTS" id="PR00385">
    <property type="entry name" value="P450"/>
</dbReference>
<dbReference type="GO" id="GO:0010268">
    <property type="term" value="P:brassinosteroid homeostasis"/>
    <property type="evidence" value="ECO:0000318"/>
    <property type="project" value="GO_Central"/>
</dbReference>
<dbReference type="GO" id="GO:0016705">
    <property type="term" value="F:oxidoreductase activity, acting on paired donors, with incorporation or reduction of molecular oxygen"/>
    <property type="evidence" value="ECO:0007669"/>
    <property type="project" value="InterPro"/>
</dbReference>
<dbReference type="InterPro" id="IPR001128">
    <property type="entry name" value="Cyt_P450"/>
</dbReference>
<keyword evidence="4 9" id="KW-0479">Metal-binding</keyword>
<evidence type="ECO:0000256" key="3">
    <source>
        <dbReference type="ARBA" id="ARBA00022692"/>
    </source>
</evidence>
<keyword evidence="8 10" id="KW-0472">Membrane</keyword>
<dbReference type="OrthoDB" id="1372046at2759"/>
<dbReference type="AlphaFoldDB" id="A0A0K9PXF7"/>
<evidence type="ECO:0000256" key="7">
    <source>
        <dbReference type="ARBA" id="ARBA00023004"/>
    </source>
</evidence>
<keyword evidence="5 10" id="KW-1133">Transmembrane helix</keyword>
<feature type="binding site" description="axial binding residue" evidence="9">
    <location>
        <position position="427"/>
    </location>
    <ligand>
        <name>heme</name>
        <dbReference type="ChEBI" id="CHEBI:30413"/>
    </ligand>
    <ligandPart>
        <name>Fe</name>
        <dbReference type="ChEBI" id="CHEBI:18248"/>
    </ligandPart>
</feature>
<dbReference type="CDD" id="cd11043">
    <property type="entry name" value="CYP90-like"/>
    <property type="match status" value="1"/>
</dbReference>
<organism evidence="11 12">
    <name type="scientific">Zostera marina</name>
    <name type="common">Eelgrass</name>
    <dbReference type="NCBI Taxonomy" id="29655"/>
    <lineage>
        <taxon>Eukaryota</taxon>
        <taxon>Viridiplantae</taxon>
        <taxon>Streptophyta</taxon>
        <taxon>Embryophyta</taxon>
        <taxon>Tracheophyta</taxon>
        <taxon>Spermatophyta</taxon>
        <taxon>Magnoliopsida</taxon>
        <taxon>Liliopsida</taxon>
        <taxon>Zosteraceae</taxon>
        <taxon>Zostera</taxon>
    </lineage>
</organism>
<comment type="similarity">
    <text evidence="2">Belongs to the cytochrome P450 family.</text>
</comment>
<name>A0A0K9PXF7_ZOSMR</name>
<dbReference type="PANTHER" id="PTHR24286">
    <property type="entry name" value="CYTOCHROME P450 26"/>
    <property type="match status" value="1"/>
</dbReference>
<dbReference type="GO" id="GO:0016132">
    <property type="term" value="P:brassinosteroid biosynthetic process"/>
    <property type="evidence" value="ECO:0000318"/>
    <property type="project" value="GO_Central"/>
</dbReference>
<sequence length="495" mass="57120">MKEFAVGFFWYSPLLVLLFFVSHRLLFLARRKSKEQLNLPPGSSNEGWPFIGKTFDFIKPHPSTTIGEFMKDRLQRYGKIYRSHLFGAPAIVSADPDMNRFVLQNEGKLFEANYPKTMGDVLGKWAMLLVNGDMHKTLRSIAVNSTNPVRIRSHILSDLDFHVQKLLKDLPINSPFSASEMAKKITFNVMASQVLSMDPDEPDNKWLRKEYMDFMRGLCSSFPVNLPGTVYGKAVKCRQNILKFMLKKMNERRKIGKEYDDFLGMVVLQTNLSEEQKLDLLLSMLFAGFETTSTAISLVVFFLEACPKAVSQLREEHLGIVRKKQHAGDSPDLQWNDYKEMEFTQCVINETLRLGNVVSYVHRKALQDITYKGFFIPSGYTILPVFSAIHLNPDYYKDPEKFDPWRWLQIKKPGDKFLPFCGGPRLCAGIDLAKVEMSIFIHHLVLKYQWELAEPDIPISYPFIEFHKELPIKVRPYHCMEDNNDHVSNVKSLPN</sequence>
<evidence type="ECO:0000256" key="2">
    <source>
        <dbReference type="ARBA" id="ARBA00010617"/>
    </source>
</evidence>
<protein>
    <recommendedName>
        <fullName evidence="13">Cytochrome P450</fullName>
    </recommendedName>
</protein>
<evidence type="ECO:0000256" key="5">
    <source>
        <dbReference type="ARBA" id="ARBA00022989"/>
    </source>
</evidence>
<comment type="cofactor">
    <cofactor evidence="9">
        <name>heme</name>
        <dbReference type="ChEBI" id="CHEBI:30413"/>
    </cofactor>
</comment>
<keyword evidence="6" id="KW-0560">Oxidoreductase</keyword>
<evidence type="ECO:0000256" key="8">
    <source>
        <dbReference type="ARBA" id="ARBA00023136"/>
    </source>
</evidence>
<dbReference type="OMA" id="KLWNLYC"/>
<evidence type="ECO:0000256" key="9">
    <source>
        <dbReference type="PIRSR" id="PIRSR602401-1"/>
    </source>
</evidence>
<dbReference type="Proteomes" id="UP000036987">
    <property type="component" value="Unassembled WGS sequence"/>
</dbReference>
<evidence type="ECO:0000313" key="12">
    <source>
        <dbReference type="Proteomes" id="UP000036987"/>
    </source>
</evidence>
<dbReference type="GO" id="GO:0004497">
    <property type="term" value="F:monooxygenase activity"/>
    <property type="evidence" value="ECO:0000318"/>
    <property type="project" value="GO_Central"/>
</dbReference>
<feature type="transmembrane region" description="Helical" evidence="10">
    <location>
        <begin position="6"/>
        <end position="27"/>
    </location>
</feature>
<reference evidence="12" key="1">
    <citation type="journal article" date="2016" name="Nature">
        <title>The genome of the seagrass Zostera marina reveals angiosperm adaptation to the sea.</title>
        <authorList>
            <person name="Olsen J.L."/>
            <person name="Rouze P."/>
            <person name="Verhelst B."/>
            <person name="Lin Y.-C."/>
            <person name="Bayer T."/>
            <person name="Collen J."/>
            <person name="Dattolo E."/>
            <person name="De Paoli E."/>
            <person name="Dittami S."/>
            <person name="Maumus F."/>
            <person name="Michel G."/>
            <person name="Kersting A."/>
            <person name="Lauritano C."/>
            <person name="Lohaus R."/>
            <person name="Toepel M."/>
            <person name="Tonon T."/>
            <person name="Vanneste K."/>
            <person name="Amirebrahimi M."/>
            <person name="Brakel J."/>
            <person name="Bostroem C."/>
            <person name="Chovatia M."/>
            <person name="Grimwood J."/>
            <person name="Jenkins J.W."/>
            <person name="Jueterbock A."/>
            <person name="Mraz A."/>
            <person name="Stam W.T."/>
            <person name="Tice H."/>
            <person name="Bornberg-Bauer E."/>
            <person name="Green P.J."/>
            <person name="Pearson G.A."/>
            <person name="Procaccini G."/>
            <person name="Duarte C.M."/>
            <person name="Schmutz J."/>
            <person name="Reusch T.B.H."/>
            <person name="Van de Peer Y."/>
        </authorList>
    </citation>
    <scope>NUCLEOTIDE SEQUENCE [LARGE SCALE GENOMIC DNA]</scope>
    <source>
        <strain evidence="12">cv. Finnish</strain>
    </source>
</reference>
<proteinExistence type="inferred from homology"/>
<dbReference type="STRING" id="29655.A0A0K9PXF7"/>
<keyword evidence="9" id="KW-0349">Heme</keyword>
<evidence type="ECO:0008006" key="13">
    <source>
        <dbReference type="Google" id="ProtNLM"/>
    </source>
</evidence>
<dbReference type="PRINTS" id="PR00463">
    <property type="entry name" value="EP450I"/>
</dbReference>
<dbReference type="PANTHER" id="PTHR24286:SF194">
    <property type="entry name" value="STEROID (22S)-HYDROXYLASE"/>
    <property type="match status" value="1"/>
</dbReference>
<evidence type="ECO:0000256" key="6">
    <source>
        <dbReference type="ARBA" id="ARBA00023002"/>
    </source>
</evidence>
<comment type="caution">
    <text evidence="11">The sequence shown here is derived from an EMBL/GenBank/DDBJ whole genome shotgun (WGS) entry which is preliminary data.</text>
</comment>
<accession>A0A0K9PXF7</accession>
<comment type="subcellular location">
    <subcellularLocation>
        <location evidence="1">Membrane</location>
        <topology evidence="1">Single-pass membrane protein</topology>
    </subcellularLocation>
</comment>
<dbReference type="SUPFAM" id="SSF48264">
    <property type="entry name" value="Cytochrome P450"/>
    <property type="match status" value="1"/>
</dbReference>
<evidence type="ECO:0000256" key="1">
    <source>
        <dbReference type="ARBA" id="ARBA00004167"/>
    </source>
</evidence>
<dbReference type="GO" id="GO:0020037">
    <property type="term" value="F:heme binding"/>
    <property type="evidence" value="ECO:0007669"/>
    <property type="project" value="InterPro"/>
</dbReference>
<dbReference type="GO" id="GO:0016020">
    <property type="term" value="C:membrane"/>
    <property type="evidence" value="ECO:0007669"/>
    <property type="project" value="UniProtKB-SubCell"/>
</dbReference>
<keyword evidence="3 10" id="KW-0812">Transmembrane</keyword>
<evidence type="ECO:0000313" key="11">
    <source>
        <dbReference type="EMBL" id="KMZ72925.1"/>
    </source>
</evidence>
<dbReference type="Gene3D" id="1.10.630.10">
    <property type="entry name" value="Cytochrome P450"/>
    <property type="match status" value="1"/>
</dbReference>
<evidence type="ECO:0000256" key="10">
    <source>
        <dbReference type="SAM" id="Phobius"/>
    </source>
</evidence>
<dbReference type="InterPro" id="IPR036396">
    <property type="entry name" value="Cyt_P450_sf"/>
</dbReference>
<gene>
    <name evidence="11" type="ORF">ZOSMA_157G00010</name>
</gene>
<dbReference type="GO" id="GO:0005506">
    <property type="term" value="F:iron ion binding"/>
    <property type="evidence" value="ECO:0007669"/>
    <property type="project" value="InterPro"/>
</dbReference>
<dbReference type="EMBL" id="LFYR01000612">
    <property type="protein sequence ID" value="KMZ72925.1"/>
    <property type="molecule type" value="Genomic_DNA"/>
</dbReference>